<evidence type="ECO:0000259" key="8">
    <source>
        <dbReference type="Pfam" id="PF13193"/>
    </source>
</evidence>
<evidence type="ECO:0000256" key="4">
    <source>
        <dbReference type="ARBA" id="ARBA00026121"/>
    </source>
</evidence>
<evidence type="ECO:0000313" key="9">
    <source>
        <dbReference type="EMBL" id="TKG65260.1"/>
    </source>
</evidence>
<evidence type="ECO:0000313" key="10">
    <source>
        <dbReference type="Proteomes" id="UP000309992"/>
    </source>
</evidence>
<name>A0ABY2RYB5_9PSEU</name>
<dbReference type="InterPro" id="IPR025110">
    <property type="entry name" value="AMP-bd_C"/>
</dbReference>
<keyword evidence="10" id="KW-1185">Reference proteome</keyword>
<dbReference type="Proteomes" id="UP000309992">
    <property type="component" value="Unassembled WGS sequence"/>
</dbReference>
<evidence type="ECO:0000256" key="2">
    <source>
        <dbReference type="ARBA" id="ARBA00005005"/>
    </source>
</evidence>
<dbReference type="PANTHER" id="PTHR43767:SF8">
    <property type="entry name" value="LONG-CHAIN-FATTY-ACID--COA LIGASE"/>
    <property type="match status" value="1"/>
</dbReference>
<accession>A0ABY2RYB5</accession>
<dbReference type="InterPro" id="IPR050237">
    <property type="entry name" value="ATP-dep_AMP-bd_enzyme"/>
</dbReference>
<dbReference type="EMBL" id="SWMS01000018">
    <property type="protein sequence ID" value="TKG65260.1"/>
    <property type="molecule type" value="Genomic_DNA"/>
</dbReference>
<feature type="domain" description="AMP-dependent synthetase/ligase" evidence="7">
    <location>
        <begin position="11"/>
        <end position="387"/>
    </location>
</feature>
<dbReference type="InterPro" id="IPR000873">
    <property type="entry name" value="AMP-dep_synth/lig_dom"/>
</dbReference>
<proteinExistence type="predicted"/>
<gene>
    <name evidence="9" type="ORF">FCN18_27530</name>
</gene>
<evidence type="ECO:0000256" key="1">
    <source>
        <dbReference type="ARBA" id="ARBA00004170"/>
    </source>
</evidence>
<dbReference type="Gene3D" id="3.40.50.12780">
    <property type="entry name" value="N-terminal domain of ligase-like"/>
    <property type="match status" value="1"/>
</dbReference>
<comment type="caution">
    <text evidence="9">The sequence shown here is derived from an EMBL/GenBank/DDBJ whole genome shotgun (WGS) entry which is preliminary data.</text>
</comment>
<evidence type="ECO:0000256" key="5">
    <source>
        <dbReference type="ARBA" id="ARBA00039545"/>
    </source>
</evidence>
<dbReference type="Pfam" id="PF00501">
    <property type="entry name" value="AMP-binding"/>
    <property type="match status" value="1"/>
</dbReference>
<sequence length="537" mass="57050">MRLLELLSDLVARDPGAVVAIDAHPEQPVRVTRRELWQRTLTLSAGLREAGVGRGGCVAVWLPNWSDALCWQFAAASLGAHVIGVNTRYNVDEVRHVLERARPSVVALACGFHGLDLVGRLREAVGGAGAPAPAVAVVAGPHGTAPADLTPYDVGAGAWVPCGPAEQPEPVGADELAVAFTTSGSTGRPKLAAHKESAVVDHALADAEGIGIRDGDVVVCVLPLSGVFGFNTAMAAIAGGAACLLEPVFDEHAVLGDMARWQSTHLVGGDDLVGRLAAAWQAEPRRLPSWRWLGIADFLGRSRELAEWALREFGTVTTGVYGSSEAFALTAFWPRDEPAPRRWRGGGRLVSPRIEARIADPGTGRPLPPGRQGELQLRGPNVVDAYLGDDDAAARAFTADGWFRTGDLAELADDGAFTYVCRMGDVLRLHGFLVDPAEIERRLAEHDAVDVTKVVGVRGADGAQRAVAFVVPTTPGAVSEEELRAWCARSLARFKVPSAIELIERMPTTSGTNGTKIRAATLREWARQRHGGGWPNT</sequence>
<reference evidence="9 10" key="1">
    <citation type="journal article" date="2015" name="Antonie Van Leeuwenhoek">
        <title>Prauserella endophytica sp. nov., an endophytic actinobacterium isolated from Tamarix taklamakanensis.</title>
        <authorList>
            <person name="Liu J.M."/>
            <person name="Habden X."/>
            <person name="Guo L."/>
            <person name="Tuo L."/>
            <person name="Jiang Z.K."/>
            <person name="Liu S.W."/>
            <person name="Liu X.F."/>
            <person name="Chen L."/>
            <person name="Li R.F."/>
            <person name="Zhang Y.Q."/>
            <person name="Sun C.H."/>
        </authorList>
    </citation>
    <scope>NUCLEOTIDE SEQUENCE [LARGE SCALE GENOMIC DNA]</scope>
    <source>
        <strain evidence="9 10">CGMCC 4.7182</strain>
    </source>
</reference>
<dbReference type="InterPro" id="IPR042099">
    <property type="entry name" value="ANL_N_sf"/>
</dbReference>
<comment type="subcellular location">
    <subcellularLocation>
        <location evidence="1">Membrane</location>
        <topology evidence="1">Peripheral membrane protein</topology>
    </subcellularLocation>
</comment>
<feature type="domain" description="AMP-binding enzyme C-terminal" evidence="8">
    <location>
        <begin position="438"/>
        <end position="509"/>
    </location>
</feature>
<evidence type="ECO:0000259" key="7">
    <source>
        <dbReference type="Pfam" id="PF00501"/>
    </source>
</evidence>
<organism evidence="9 10">
    <name type="scientific">Prauserella endophytica</name>
    <dbReference type="NCBI Taxonomy" id="1592324"/>
    <lineage>
        <taxon>Bacteria</taxon>
        <taxon>Bacillati</taxon>
        <taxon>Actinomycetota</taxon>
        <taxon>Actinomycetes</taxon>
        <taxon>Pseudonocardiales</taxon>
        <taxon>Pseudonocardiaceae</taxon>
        <taxon>Prauserella</taxon>
        <taxon>Prauserella coralliicola group</taxon>
    </lineage>
</organism>
<evidence type="ECO:0000256" key="6">
    <source>
        <dbReference type="ARBA" id="ARBA00042773"/>
    </source>
</evidence>
<dbReference type="EC" id="6.2.1.3" evidence="4"/>
<dbReference type="CDD" id="cd04433">
    <property type="entry name" value="AFD_class_I"/>
    <property type="match status" value="1"/>
</dbReference>
<evidence type="ECO:0000256" key="3">
    <source>
        <dbReference type="ARBA" id="ARBA00022598"/>
    </source>
</evidence>
<keyword evidence="3" id="KW-0436">Ligase</keyword>
<dbReference type="SUPFAM" id="SSF56801">
    <property type="entry name" value="Acetyl-CoA synthetase-like"/>
    <property type="match status" value="1"/>
</dbReference>
<dbReference type="InterPro" id="IPR045851">
    <property type="entry name" value="AMP-bd_C_sf"/>
</dbReference>
<dbReference type="PANTHER" id="PTHR43767">
    <property type="entry name" value="LONG-CHAIN-FATTY-ACID--COA LIGASE"/>
    <property type="match status" value="1"/>
</dbReference>
<dbReference type="Pfam" id="PF13193">
    <property type="entry name" value="AMP-binding_C"/>
    <property type="match status" value="1"/>
</dbReference>
<dbReference type="RefSeq" id="WP_113641340.1">
    <property type="nucleotide sequence ID" value="NZ_SWMS01000018.1"/>
</dbReference>
<dbReference type="Gene3D" id="3.30.300.30">
    <property type="match status" value="1"/>
</dbReference>
<comment type="pathway">
    <text evidence="2">Lipid metabolism; fatty acid beta-oxidation.</text>
</comment>
<protein>
    <recommendedName>
        <fullName evidence="5">Long-chain-fatty-acid--CoA ligase</fullName>
        <ecNumber evidence="4">6.2.1.3</ecNumber>
    </recommendedName>
    <alternativeName>
        <fullName evidence="6">Long-chain acyl-CoA synthetase</fullName>
    </alternativeName>
</protein>